<reference evidence="1" key="1">
    <citation type="submission" date="2023-03" db="UniProtKB">
        <authorList>
            <consortium name="EnsemblPlants"/>
        </authorList>
    </citation>
    <scope>IDENTIFICATION</scope>
</reference>
<dbReference type="SUPFAM" id="SSF56672">
    <property type="entry name" value="DNA/RNA polymerases"/>
    <property type="match status" value="1"/>
</dbReference>
<dbReference type="Gramene" id="MELO3C035590.2.1">
    <property type="protein sequence ID" value="MELO3C035590.2.1"/>
    <property type="gene ID" value="MELO3C035590.2"/>
</dbReference>
<dbReference type="EnsemblPlants" id="MELO3C035590.2.1">
    <property type="protein sequence ID" value="MELO3C035590.2.1"/>
    <property type="gene ID" value="MELO3C035590.2"/>
</dbReference>
<protein>
    <submittedName>
        <fullName evidence="1">Uncharacterized protein</fullName>
    </submittedName>
</protein>
<proteinExistence type="predicted"/>
<accession>A0A9I9EMR1</accession>
<evidence type="ECO:0000313" key="1">
    <source>
        <dbReference type="EnsemblPlants" id="MELO3C035590.2.1"/>
    </source>
</evidence>
<dbReference type="InterPro" id="IPR043502">
    <property type="entry name" value="DNA/RNA_pol_sf"/>
</dbReference>
<name>A0A9I9EMR1_CUCME</name>
<sequence>MLARRGWAAGIGCVCWVSRAYLSKMLYLAEVPDSICFLESRLKEIAEKTDTIDAIASRVKGLPIQELLARVDTLEGNIGRIVNYEYRDSSSGFASLISDSDDKSNQAKGEVNQIEGCEKPRIGAIKAYEFLVVPFNLADAKGGKYCSVQRQINVLGHVVEFHQIEGRKKKITATCDERIPKSVIELRSYPGLANSNGQFTDGFLQRGASSMTKLLEEEDIQWGGNLECQSTFDGPK</sequence>
<dbReference type="AlphaFoldDB" id="A0A9I9EMR1"/>
<organism evidence="1">
    <name type="scientific">Cucumis melo</name>
    <name type="common">Muskmelon</name>
    <dbReference type="NCBI Taxonomy" id="3656"/>
    <lineage>
        <taxon>Eukaryota</taxon>
        <taxon>Viridiplantae</taxon>
        <taxon>Streptophyta</taxon>
        <taxon>Embryophyta</taxon>
        <taxon>Tracheophyta</taxon>
        <taxon>Spermatophyta</taxon>
        <taxon>Magnoliopsida</taxon>
        <taxon>eudicotyledons</taxon>
        <taxon>Gunneridae</taxon>
        <taxon>Pentapetalae</taxon>
        <taxon>rosids</taxon>
        <taxon>fabids</taxon>
        <taxon>Cucurbitales</taxon>
        <taxon>Cucurbitaceae</taxon>
        <taxon>Benincaseae</taxon>
        <taxon>Cucumis</taxon>
    </lineage>
</organism>